<feature type="chain" id="PRO_5001786345" evidence="1">
    <location>
        <begin position="30"/>
        <end position="252"/>
    </location>
</feature>
<dbReference type="PROSITE" id="PS51257">
    <property type="entry name" value="PROKAR_LIPOPROTEIN"/>
    <property type="match status" value="1"/>
</dbReference>
<comment type="caution">
    <text evidence="2">The sequence shown here is derived from an EMBL/GenBank/DDBJ whole genome shotgun (WGS) entry which is preliminary data.</text>
</comment>
<dbReference type="AlphaFoldDB" id="A0A085AKV8"/>
<reference evidence="3" key="1">
    <citation type="submission" date="2014-05" db="EMBL/GenBank/DDBJ databases">
        <title>ATOL: Assembling a taxonomically balanced genome-scale reconstruction of the evolutionary history of the Enterobacteriaceae.</title>
        <authorList>
            <person name="Plunkett G. III"/>
            <person name="Neeno-Eckwall E.C."/>
            <person name="Glasner J.D."/>
            <person name="Perna N.T."/>
        </authorList>
    </citation>
    <scope>NUCLEOTIDE SEQUENCE [LARGE SCALE GENOMIC DNA]</scope>
    <source>
        <strain evidence="3">ATCC 49490</strain>
    </source>
</reference>
<dbReference type="OrthoDB" id="5393649at2"/>
<gene>
    <name evidence="2" type="ORF">GTGU_00550</name>
</gene>
<evidence type="ECO:0000256" key="1">
    <source>
        <dbReference type="SAM" id="SignalP"/>
    </source>
</evidence>
<dbReference type="RefSeq" id="WP_038154066.1">
    <property type="nucleotide sequence ID" value="NZ_JMTB01000028.1"/>
</dbReference>
<dbReference type="EMBL" id="JMTB01000028">
    <property type="protein sequence ID" value="KFC10853.1"/>
    <property type="molecule type" value="Genomic_DNA"/>
</dbReference>
<dbReference type="Proteomes" id="UP000028630">
    <property type="component" value="Unassembled WGS sequence"/>
</dbReference>
<dbReference type="eggNOG" id="ENOG502ZFFV">
    <property type="taxonomic scope" value="Bacteria"/>
</dbReference>
<proteinExistence type="predicted"/>
<keyword evidence="3" id="KW-1185">Reference proteome</keyword>
<keyword evidence="1" id="KW-0732">Signal</keyword>
<evidence type="ECO:0000313" key="2">
    <source>
        <dbReference type="EMBL" id="KFC10853.1"/>
    </source>
</evidence>
<name>A0A085AKV8_9ENTR</name>
<protein>
    <submittedName>
        <fullName evidence="2">Putative outer membrane lipoprotein</fullName>
    </submittedName>
</protein>
<accession>A0A085AKV8</accession>
<evidence type="ECO:0000313" key="3">
    <source>
        <dbReference type="Proteomes" id="UP000028630"/>
    </source>
</evidence>
<organism evidence="2 3">
    <name type="scientific">Trabulsiella guamensis ATCC 49490</name>
    <dbReference type="NCBI Taxonomy" id="1005994"/>
    <lineage>
        <taxon>Bacteria</taxon>
        <taxon>Pseudomonadati</taxon>
        <taxon>Pseudomonadota</taxon>
        <taxon>Gammaproteobacteria</taxon>
        <taxon>Enterobacterales</taxon>
        <taxon>Enterobacteriaceae</taxon>
        <taxon>Trabulsiella</taxon>
    </lineage>
</organism>
<sequence length="252" mass="27164">MPFSLKPATLLVCGLTLLLAGCATQPASHNETAAAAELSAPQPAPAQEERLGTAWGENIDSSVVSVEANRQSSRPTRMATVYYLGGRVPSDARTYTQVALGDVEMRIQDDSGRNMKIIRNARGDHQLFAFEGERYALAFNNHSRTVTYEIVSTVDGLDVLTGKPGSIEQRGYLLYPRTSLRIEGFRKSDDAVAAFRFAHPDAAYAANSAYGDAGNVGVIGVATFAIAPEKLPDCKPQAWPDNNGYAQPPCRK</sequence>
<keyword evidence="2" id="KW-0449">Lipoprotein</keyword>
<feature type="signal peptide" evidence="1">
    <location>
        <begin position="1"/>
        <end position="29"/>
    </location>
</feature>